<dbReference type="SUPFAM" id="SSF55608">
    <property type="entry name" value="Homing endonucleases"/>
    <property type="match status" value="1"/>
</dbReference>
<dbReference type="NCBIfam" id="TIGR00647">
    <property type="entry name" value="DNA_bind_WhiA"/>
    <property type="match status" value="1"/>
</dbReference>
<accession>A0A2R5HHA9</accession>
<feature type="domain" description="Sporulation regulator WhiA C-terminal" evidence="4">
    <location>
        <begin position="88"/>
        <end position="169"/>
    </location>
</feature>
<dbReference type="GO" id="GO:0043937">
    <property type="term" value="P:regulation of sporulation"/>
    <property type="evidence" value="ECO:0007669"/>
    <property type="project" value="InterPro"/>
</dbReference>
<dbReference type="AlphaFoldDB" id="A0A2R5HHA9"/>
<gene>
    <name evidence="6" type="primary">whiA_2</name>
    <name evidence="6" type="ORF">NtB2_01374</name>
</gene>
<dbReference type="Pfam" id="PF02650">
    <property type="entry name" value="HTH_WhiA"/>
    <property type="match status" value="1"/>
</dbReference>
<dbReference type="PANTHER" id="PTHR37307">
    <property type="entry name" value="CELL DIVISION PROTEIN WHIA-RELATED"/>
    <property type="match status" value="1"/>
</dbReference>
<keyword evidence="7" id="KW-1185">Reference proteome</keyword>
<dbReference type="Pfam" id="PF14527">
    <property type="entry name" value="LAGLIDADG_WhiA"/>
    <property type="match status" value="1"/>
</dbReference>
<dbReference type="GO" id="GO:0003677">
    <property type="term" value="F:DNA binding"/>
    <property type="evidence" value="ECO:0007669"/>
    <property type="project" value="UniProtKB-KW"/>
</dbReference>
<evidence type="ECO:0000259" key="4">
    <source>
        <dbReference type="Pfam" id="PF02650"/>
    </source>
</evidence>
<dbReference type="OrthoDB" id="401278at2"/>
<evidence type="ECO:0000259" key="5">
    <source>
        <dbReference type="Pfam" id="PF14527"/>
    </source>
</evidence>
<keyword evidence="1" id="KW-0132">Cell division</keyword>
<feature type="domain" description="WhiA LAGLIDADG-like" evidence="5">
    <location>
        <begin position="1"/>
        <end position="85"/>
    </location>
</feature>
<proteinExistence type="predicted"/>
<protein>
    <submittedName>
        <fullName evidence="6">Sporulation regulator WhiA</fullName>
    </submittedName>
</protein>
<evidence type="ECO:0000256" key="2">
    <source>
        <dbReference type="ARBA" id="ARBA00023125"/>
    </source>
</evidence>
<evidence type="ECO:0000256" key="1">
    <source>
        <dbReference type="ARBA" id="ARBA00022618"/>
    </source>
</evidence>
<name>A0A2R5HHA9_9LACT</name>
<dbReference type="InterPro" id="IPR003802">
    <property type="entry name" value="Sporulation_regulator_WhiA"/>
</dbReference>
<evidence type="ECO:0000256" key="3">
    <source>
        <dbReference type="ARBA" id="ARBA00023306"/>
    </source>
</evidence>
<sequence>MAIGTLHNPEKGEYQLSISSVYQEHAEDLQQLFKNFELNAKVISRKNRYIVYLTKAEEIIDFLTLIGAIQARLKFEEAKIFREMRGLANRQSNFENANIAKTVSASQEAITAIEFLIKKKELENLAPALIDIAKLRLQNPELTTQELGKLLTPPLGKSGVNHRLRKLIATADELKQIEK</sequence>
<dbReference type="GO" id="GO:0051301">
    <property type="term" value="P:cell division"/>
    <property type="evidence" value="ECO:0007669"/>
    <property type="project" value="UniProtKB-KW"/>
</dbReference>
<keyword evidence="3" id="KW-0131">Cell cycle</keyword>
<keyword evidence="2" id="KW-0238">DNA-binding</keyword>
<evidence type="ECO:0000313" key="6">
    <source>
        <dbReference type="EMBL" id="GBG97236.1"/>
    </source>
</evidence>
<dbReference type="EMBL" id="BFFO01000008">
    <property type="protein sequence ID" value="GBG97236.1"/>
    <property type="molecule type" value="Genomic_DNA"/>
</dbReference>
<dbReference type="InterPro" id="IPR039518">
    <property type="entry name" value="WhiA_LAGLIDADG_dom"/>
</dbReference>
<reference evidence="6 7" key="1">
    <citation type="journal article" date="2018" name="Genome Announc.">
        <title>Draft Genome Sequence of Lactococcus sp. Strain NtB2 (JCM 32569), Isolated from the Gut of the Higher Termite Nasutitermes takasagoensis.</title>
        <authorList>
            <person name="Noda S."/>
            <person name="Aihara C."/>
            <person name="Yuki M."/>
            <person name="Ohkuma M."/>
        </authorList>
    </citation>
    <scope>NUCLEOTIDE SEQUENCE [LARGE SCALE GENOMIC DNA]</scope>
    <source>
        <strain evidence="6 7">NtB2</strain>
    </source>
</reference>
<comment type="caution">
    <text evidence="6">The sequence shown here is derived from an EMBL/GenBank/DDBJ whole genome shotgun (WGS) entry which is preliminary data.</text>
</comment>
<dbReference type="InterPro" id="IPR027434">
    <property type="entry name" value="Homing_endonucl"/>
</dbReference>
<dbReference type="Gene3D" id="3.10.28.10">
    <property type="entry name" value="Homing endonucleases"/>
    <property type="match status" value="1"/>
</dbReference>
<dbReference type="Proteomes" id="UP000245021">
    <property type="component" value="Unassembled WGS sequence"/>
</dbReference>
<organism evidence="6 7">
    <name type="scientific">Lactococcus termiticola</name>
    <dbReference type="NCBI Taxonomy" id="2169526"/>
    <lineage>
        <taxon>Bacteria</taxon>
        <taxon>Bacillati</taxon>
        <taxon>Bacillota</taxon>
        <taxon>Bacilli</taxon>
        <taxon>Lactobacillales</taxon>
        <taxon>Streptococcaceae</taxon>
        <taxon>Lactococcus</taxon>
    </lineage>
</organism>
<dbReference type="InterPro" id="IPR023054">
    <property type="entry name" value="Sporulation_regulator_WhiA_C"/>
</dbReference>
<dbReference type="PANTHER" id="PTHR37307:SF1">
    <property type="entry name" value="CELL DIVISION PROTEIN WHIA-RELATED"/>
    <property type="match status" value="1"/>
</dbReference>
<evidence type="ECO:0000313" key="7">
    <source>
        <dbReference type="Proteomes" id="UP000245021"/>
    </source>
</evidence>